<keyword evidence="6" id="KW-1185">Reference proteome</keyword>
<dbReference type="UniPathway" id="UPA00193"/>
<dbReference type="GO" id="GO:0005739">
    <property type="term" value="C:mitochondrion"/>
    <property type="evidence" value="ECO:0007669"/>
    <property type="project" value="TreeGrafter"/>
</dbReference>
<dbReference type="SUPFAM" id="SSF53383">
    <property type="entry name" value="PLP-dependent transferases"/>
    <property type="match status" value="2"/>
</dbReference>
<evidence type="ECO:0000313" key="6">
    <source>
        <dbReference type="Proteomes" id="UP000236333"/>
    </source>
</evidence>
<dbReference type="GO" id="GO:0032259">
    <property type="term" value="P:methylation"/>
    <property type="evidence" value="ECO:0007669"/>
    <property type="project" value="UniProtKB-KW"/>
</dbReference>
<comment type="caution">
    <text evidence="5">The sequence shown here is derived from an EMBL/GenBank/DDBJ whole genome shotgun (WGS) entry which is preliminary data.</text>
</comment>
<dbReference type="InterPro" id="IPR015421">
    <property type="entry name" value="PyrdxlP-dep_Trfase_major"/>
</dbReference>
<dbReference type="EMBL" id="PGGS01000250">
    <property type="protein sequence ID" value="PNH06209.1"/>
    <property type="molecule type" value="Genomic_DNA"/>
</dbReference>
<dbReference type="GO" id="GO:0019264">
    <property type="term" value="P:glycine biosynthetic process from serine"/>
    <property type="evidence" value="ECO:0007669"/>
    <property type="project" value="TreeGrafter"/>
</dbReference>
<keyword evidence="5" id="KW-0808">Transferase</keyword>
<accession>A0A2J8A111</accession>
<dbReference type="OrthoDB" id="10265628at2759"/>
<dbReference type="GO" id="GO:0035999">
    <property type="term" value="P:tetrahydrofolate interconversion"/>
    <property type="evidence" value="ECO:0007669"/>
    <property type="project" value="UniProtKB-UniPathway"/>
</dbReference>
<dbReference type="Gene3D" id="3.90.1150.10">
    <property type="entry name" value="Aspartate Aminotransferase, domain 1"/>
    <property type="match status" value="2"/>
</dbReference>
<dbReference type="GO" id="GO:0004372">
    <property type="term" value="F:glycine hydroxymethyltransferase activity"/>
    <property type="evidence" value="ECO:0007669"/>
    <property type="project" value="UniProtKB-EC"/>
</dbReference>
<evidence type="ECO:0000256" key="3">
    <source>
        <dbReference type="ARBA" id="ARBA00022898"/>
    </source>
</evidence>
<sequence>MTAVFPEAHTPLAEADPEMYSLIQDEKARQWKGIELIASENFTSLPVMEALGSCLTNKYSEGQPGARYYGGNENIDKIELLCKRRALEAFNVSPDEWGVNVQPYSGSPANFAVYTALLQPHDRIMGLDLPSGGHLTHGYYTNGKKISATSIFFESLPYKLSLQTGLVDMDKLEEKAMEYRPKMIICGASAYPRDWDYPRFREIADKVGALLMVDMAHIRWGGWGTPAMTSRGLKESDFEEVAAFLHDALELCKAVQATTGKALKDFLKGLEGSEAVAEIRGRVEAWASRFPMPGFTI</sequence>
<gene>
    <name evidence="5" type="ORF">TSOC_007443</name>
</gene>
<dbReference type="Gene3D" id="3.40.640.10">
    <property type="entry name" value="Type I PLP-dependent aspartate aminotransferase-like (Major domain)"/>
    <property type="match status" value="1"/>
</dbReference>
<dbReference type="InterPro" id="IPR015422">
    <property type="entry name" value="PyrdxlP-dep_Trfase_small"/>
</dbReference>
<dbReference type="InterPro" id="IPR015424">
    <property type="entry name" value="PyrdxlP-dep_Trfase"/>
</dbReference>
<keyword evidence="3" id="KW-0663">Pyridoxal phosphate</keyword>
<feature type="domain" description="Serine hydroxymethyltransferase-like" evidence="4">
    <location>
        <begin position="12"/>
        <end position="218"/>
    </location>
</feature>
<reference evidence="5 6" key="1">
    <citation type="journal article" date="2017" name="Mol. Biol. Evol.">
        <title>The 4-celled Tetrabaena socialis nuclear genome reveals the essential components for genetic control of cell number at the origin of multicellularity in the volvocine lineage.</title>
        <authorList>
            <person name="Featherston J."/>
            <person name="Arakaki Y."/>
            <person name="Hanschen E.R."/>
            <person name="Ferris P.J."/>
            <person name="Michod R.E."/>
            <person name="Olson B.J.S.C."/>
            <person name="Nozaki H."/>
            <person name="Durand P.M."/>
        </authorList>
    </citation>
    <scope>NUCLEOTIDE SEQUENCE [LARGE SCALE GENOMIC DNA]</scope>
    <source>
        <strain evidence="5 6">NIES-571</strain>
    </source>
</reference>
<evidence type="ECO:0000256" key="1">
    <source>
        <dbReference type="ARBA" id="ARBA00001528"/>
    </source>
</evidence>
<evidence type="ECO:0000313" key="5">
    <source>
        <dbReference type="EMBL" id="PNH06209.1"/>
    </source>
</evidence>
<name>A0A2J8A111_9CHLO</name>
<dbReference type="InterPro" id="IPR039429">
    <property type="entry name" value="SHMT-like_dom"/>
</dbReference>
<comment type="catalytic activity">
    <reaction evidence="1">
        <text>(6R)-5,10-methylene-5,6,7,8-tetrahydrofolate + glycine + H2O = (6S)-5,6,7,8-tetrahydrofolate + L-serine</text>
        <dbReference type="Rhea" id="RHEA:15481"/>
        <dbReference type="ChEBI" id="CHEBI:15377"/>
        <dbReference type="ChEBI" id="CHEBI:15636"/>
        <dbReference type="ChEBI" id="CHEBI:33384"/>
        <dbReference type="ChEBI" id="CHEBI:57305"/>
        <dbReference type="ChEBI" id="CHEBI:57453"/>
        <dbReference type="EC" id="2.1.2.1"/>
    </reaction>
</comment>
<proteinExistence type="predicted"/>
<organism evidence="5 6">
    <name type="scientific">Tetrabaena socialis</name>
    <dbReference type="NCBI Taxonomy" id="47790"/>
    <lineage>
        <taxon>Eukaryota</taxon>
        <taxon>Viridiplantae</taxon>
        <taxon>Chlorophyta</taxon>
        <taxon>core chlorophytes</taxon>
        <taxon>Chlorophyceae</taxon>
        <taxon>CS clade</taxon>
        <taxon>Chlamydomonadales</taxon>
        <taxon>Tetrabaenaceae</taxon>
        <taxon>Tetrabaena</taxon>
    </lineage>
</organism>
<protein>
    <submittedName>
        <fullName evidence="5">Serine hydroxymethyltransferase 2</fullName>
    </submittedName>
</protein>
<dbReference type="GO" id="GO:0008168">
    <property type="term" value="F:methyltransferase activity"/>
    <property type="evidence" value="ECO:0007669"/>
    <property type="project" value="UniProtKB-KW"/>
</dbReference>
<dbReference type="AlphaFoldDB" id="A0A2J8A111"/>
<dbReference type="GO" id="GO:0030170">
    <property type="term" value="F:pyridoxal phosphate binding"/>
    <property type="evidence" value="ECO:0007669"/>
    <property type="project" value="TreeGrafter"/>
</dbReference>
<dbReference type="Pfam" id="PF00464">
    <property type="entry name" value="SHMT"/>
    <property type="match status" value="1"/>
</dbReference>
<evidence type="ECO:0000256" key="2">
    <source>
        <dbReference type="ARBA" id="ARBA00001933"/>
    </source>
</evidence>
<evidence type="ECO:0000259" key="4">
    <source>
        <dbReference type="Pfam" id="PF00464"/>
    </source>
</evidence>
<keyword evidence="5" id="KW-0489">Methyltransferase</keyword>
<dbReference type="Proteomes" id="UP000236333">
    <property type="component" value="Unassembled WGS sequence"/>
</dbReference>
<dbReference type="PANTHER" id="PTHR11680:SF35">
    <property type="entry name" value="SERINE HYDROXYMETHYLTRANSFERASE 1"/>
    <property type="match status" value="1"/>
</dbReference>
<dbReference type="InterPro" id="IPR049943">
    <property type="entry name" value="Ser_HO-MeTrfase-like"/>
</dbReference>
<comment type="cofactor">
    <cofactor evidence="2">
        <name>pyridoxal 5'-phosphate</name>
        <dbReference type="ChEBI" id="CHEBI:597326"/>
    </cofactor>
</comment>
<dbReference type="PANTHER" id="PTHR11680">
    <property type="entry name" value="SERINE HYDROXYMETHYLTRANSFERASE"/>
    <property type="match status" value="1"/>
</dbReference>